<proteinExistence type="predicted"/>
<evidence type="ECO:0000313" key="3">
    <source>
        <dbReference type="Proteomes" id="UP000501676"/>
    </source>
</evidence>
<evidence type="ECO:0000313" key="2">
    <source>
        <dbReference type="EMBL" id="QIH23928.1"/>
    </source>
</evidence>
<protein>
    <submittedName>
        <fullName evidence="2">Uncharacterized protein</fullName>
    </submittedName>
</protein>
<accession>A0A6G7B938</accession>
<dbReference type="Proteomes" id="UP000501676">
    <property type="component" value="Chromosome"/>
</dbReference>
<sequence length="232" mass="26765">MLDLLVSPAQWAYFDNWYNFISPTIFLAFGACFIFVGLLPISCIKNKITITLFIINVCLGLILAAVVYVHNQSAKEYFKESHYVSAMTRTYSFQLFSKRYYAYDDVDTLRYISDPSTPLAIKSVYKATQVKEPITYLGKDDGYVYIKMQNQKLKFGKDICRKVNGNVAYMTGYRFDMRSAGFSKIGFLKLPNYFRDKLEIPAKLWNTKAPQKVINNYDRPGLVGHWITDSCK</sequence>
<dbReference type="RefSeq" id="WP_006737413.1">
    <property type="nucleotide sequence ID" value="NZ_CP049228.1"/>
</dbReference>
<name>A0A6G7B938_9LACO</name>
<keyword evidence="1" id="KW-0472">Membrane</keyword>
<feature type="transmembrane region" description="Helical" evidence="1">
    <location>
        <begin position="20"/>
        <end position="41"/>
    </location>
</feature>
<dbReference type="AlphaFoldDB" id="A0A6G7B938"/>
<organism evidence="2 3">
    <name type="scientific">Lactobacillus iners</name>
    <dbReference type="NCBI Taxonomy" id="147802"/>
    <lineage>
        <taxon>Bacteria</taxon>
        <taxon>Bacillati</taxon>
        <taxon>Bacillota</taxon>
        <taxon>Bacilli</taxon>
        <taxon>Lactobacillales</taxon>
        <taxon>Lactobacillaceae</taxon>
        <taxon>Lactobacillus</taxon>
    </lineage>
</organism>
<dbReference type="EMBL" id="CP049228">
    <property type="protein sequence ID" value="QIH23928.1"/>
    <property type="molecule type" value="Genomic_DNA"/>
</dbReference>
<gene>
    <name evidence="2" type="ORF">G6Z83_04325</name>
</gene>
<evidence type="ECO:0000256" key="1">
    <source>
        <dbReference type="SAM" id="Phobius"/>
    </source>
</evidence>
<feature type="transmembrane region" description="Helical" evidence="1">
    <location>
        <begin position="48"/>
        <end position="69"/>
    </location>
</feature>
<keyword evidence="1" id="KW-1133">Transmembrane helix</keyword>
<keyword evidence="1" id="KW-0812">Transmembrane</keyword>
<reference evidence="2 3" key="1">
    <citation type="submission" date="2020-02" db="EMBL/GenBank/DDBJ databases">
        <title>Complete genome sequences of six Lactobacillus iners strains isolated from the human vagina.</title>
        <authorList>
            <person name="France M.T."/>
            <person name="Rutt L."/>
            <person name="Narina S."/>
            <person name="Arbaugh S."/>
            <person name="Humphrys M.S."/>
            <person name="Ma B."/>
            <person name="Hayward M.R."/>
            <person name="Relman D."/>
            <person name="Kwon D.S."/>
            <person name="Ravel J."/>
        </authorList>
    </citation>
    <scope>NUCLEOTIDE SEQUENCE [LARGE SCALE GENOMIC DNA]</scope>
    <source>
        <strain evidence="2 3">C0210C1</strain>
    </source>
</reference>